<reference evidence="1" key="1">
    <citation type="submission" date="2023-06" db="EMBL/GenBank/DDBJ databases">
        <authorList>
            <consortium name="Lawrence Berkeley National Laboratory"/>
            <person name="Ahrendt S."/>
            <person name="Sahu N."/>
            <person name="Indic B."/>
            <person name="Wong-Bajracharya J."/>
            <person name="Merenyi Z."/>
            <person name="Ke H.-M."/>
            <person name="Monk M."/>
            <person name="Kocsube S."/>
            <person name="Drula E."/>
            <person name="Lipzen A."/>
            <person name="Balint B."/>
            <person name="Henrissat B."/>
            <person name="Andreopoulos B."/>
            <person name="Martin F.M."/>
            <person name="Harder C.B."/>
            <person name="Rigling D."/>
            <person name="Ford K.L."/>
            <person name="Foster G.D."/>
            <person name="Pangilinan J."/>
            <person name="Papanicolaou A."/>
            <person name="Barry K."/>
            <person name="LaButti K."/>
            <person name="Viragh M."/>
            <person name="Koriabine M."/>
            <person name="Yan M."/>
            <person name="Riley R."/>
            <person name="Champramary S."/>
            <person name="Plett K.L."/>
            <person name="Tsai I.J."/>
            <person name="Slot J."/>
            <person name="Sipos G."/>
            <person name="Plett J."/>
            <person name="Nagy L.G."/>
            <person name="Grigoriev I.V."/>
        </authorList>
    </citation>
    <scope>NUCLEOTIDE SEQUENCE</scope>
    <source>
        <strain evidence="1">FPL87.14</strain>
    </source>
</reference>
<dbReference type="AlphaFoldDB" id="A0AA39IW00"/>
<comment type="caution">
    <text evidence="1">The sequence shown here is derived from an EMBL/GenBank/DDBJ whole genome shotgun (WGS) entry which is preliminary data.</text>
</comment>
<keyword evidence="2" id="KW-1185">Reference proteome</keyword>
<protein>
    <submittedName>
        <fullName evidence="1">Uncharacterized protein</fullName>
    </submittedName>
</protein>
<sequence>MSLHLGGSHKPDYFGVLPSHHACPFVVMVPPLDDFSPSKRSPNLSGNVVPTSLKLGFQPHQSFFDSSVALQRANPDERLMRAVEEHHSAGLYYTYLIFHPMSTPLHPILYPYDHNLRPADQNLRANHLHFYDTDVGRIIRGLHSCSGLFMHEWRRLCLDSTKCGACACIFSVNGYNAHIDEGICKNWSTVVHGKISAAGGEDSHSLTTCY</sequence>
<accession>A0AA39IW00</accession>
<dbReference type="EMBL" id="JAUEPT010000113">
    <property type="protein sequence ID" value="KAK0431483.1"/>
    <property type="molecule type" value="Genomic_DNA"/>
</dbReference>
<proteinExistence type="predicted"/>
<organism evidence="1 2">
    <name type="scientific">Armillaria borealis</name>
    <dbReference type="NCBI Taxonomy" id="47425"/>
    <lineage>
        <taxon>Eukaryota</taxon>
        <taxon>Fungi</taxon>
        <taxon>Dikarya</taxon>
        <taxon>Basidiomycota</taxon>
        <taxon>Agaricomycotina</taxon>
        <taxon>Agaricomycetes</taxon>
        <taxon>Agaricomycetidae</taxon>
        <taxon>Agaricales</taxon>
        <taxon>Marasmiineae</taxon>
        <taxon>Physalacriaceae</taxon>
        <taxon>Armillaria</taxon>
    </lineage>
</organism>
<gene>
    <name evidence="1" type="ORF">EV421DRAFT_1911819</name>
</gene>
<evidence type="ECO:0000313" key="1">
    <source>
        <dbReference type="EMBL" id="KAK0431483.1"/>
    </source>
</evidence>
<evidence type="ECO:0000313" key="2">
    <source>
        <dbReference type="Proteomes" id="UP001175226"/>
    </source>
</evidence>
<name>A0AA39IW00_9AGAR</name>
<dbReference type="Proteomes" id="UP001175226">
    <property type="component" value="Unassembled WGS sequence"/>
</dbReference>